<evidence type="ECO:0000313" key="4">
    <source>
        <dbReference type="Proteomes" id="UP000195455"/>
    </source>
</evidence>
<dbReference type="AlphaFoldDB" id="A0A1Y3U472"/>
<dbReference type="InterPro" id="IPR044060">
    <property type="entry name" value="Bacterial_rp_domain"/>
</dbReference>
<evidence type="ECO:0000313" key="3">
    <source>
        <dbReference type="EMBL" id="OUN43583.1"/>
    </source>
</evidence>
<accession>A0A1Y3U472</accession>
<dbReference type="Proteomes" id="UP000195455">
    <property type="component" value="Unassembled WGS sequence"/>
</dbReference>
<comment type="caution">
    <text evidence="3">The sequence shown here is derived from an EMBL/GenBank/DDBJ whole genome shotgun (WGS) entry which is preliminary data.</text>
</comment>
<dbReference type="RefSeq" id="WP_087989189.1">
    <property type="nucleotide sequence ID" value="NZ_NFHM01000008.1"/>
</dbReference>
<feature type="chain" id="PRO_5013186782" description="Bacterial repeat domain-containing protein" evidence="1">
    <location>
        <begin position="29"/>
        <end position="458"/>
    </location>
</feature>
<evidence type="ECO:0000259" key="2">
    <source>
        <dbReference type="Pfam" id="PF18998"/>
    </source>
</evidence>
<proteinExistence type="predicted"/>
<reference evidence="4" key="1">
    <citation type="submission" date="2017-04" db="EMBL/GenBank/DDBJ databases">
        <title>Function of individual gut microbiota members based on whole genome sequencing of pure cultures obtained from chicken caecum.</title>
        <authorList>
            <person name="Medvecky M."/>
            <person name="Cejkova D."/>
            <person name="Polansky O."/>
            <person name="Karasova D."/>
            <person name="Kubasova T."/>
            <person name="Cizek A."/>
            <person name="Rychlik I."/>
        </authorList>
    </citation>
    <scope>NUCLEOTIDE SEQUENCE [LARGE SCALE GENOMIC DNA]</scope>
    <source>
        <strain evidence="4">An75</strain>
    </source>
</reference>
<feature type="domain" description="Bacterial repeat" evidence="2">
    <location>
        <begin position="164"/>
        <end position="238"/>
    </location>
</feature>
<evidence type="ECO:0000256" key="1">
    <source>
        <dbReference type="SAM" id="SignalP"/>
    </source>
</evidence>
<sequence>MRNKVKRTLSFLLTFVMLCSLLPAMALAKEPEGRYEEVAGVGALVNDAEVHVYSTKGAGDIELTDANSDTFFAQGTGYRQYTATANEGWVFDTWRFEQLYKGEDLGNRYDYGLGKRYSFTNSGDDWNDPYTEGNATISVNRLLTAGETVFNKLSYKVYADFNPTITATAGENGTISGSDKPVEVEYGKDQAFDIKADTGYIIDTITVDGKDIAEGKNEESYTYTFENVIAPHTIDVTFRVKPDPGQCIVSYVVQGDIPADYQAPEADIVKEGETYTVKSVPEPVVDYEFSGWYDEDQNIVTEFTVTGDVTLTGIWTYTGEKDLWDTVYGTIRVYMDEGTEADFNNLPGLNLNKQVRLYSEKYLTDGYRLCGYEPINDFWYTTNAKDVTARDISEIVLAKDKLVGSSEKISIPMTGNDDYQVTVSEGEDKFGLIPYTYLKIEISPLRFHHLPRGVIGCY</sequence>
<gene>
    <name evidence="3" type="ORF">B5G26_06995</name>
</gene>
<name>A0A1Y3U472_9FIRM</name>
<organism evidence="3 4">
    <name type="scientific">Anaerotignum lactatifermentans</name>
    <dbReference type="NCBI Taxonomy" id="160404"/>
    <lineage>
        <taxon>Bacteria</taxon>
        <taxon>Bacillati</taxon>
        <taxon>Bacillota</taxon>
        <taxon>Clostridia</taxon>
        <taxon>Lachnospirales</taxon>
        <taxon>Anaerotignaceae</taxon>
        <taxon>Anaerotignum</taxon>
    </lineage>
</organism>
<protein>
    <recommendedName>
        <fullName evidence="2">Bacterial repeat domain-containing protein</fullName>
    </recommendedName>
</protein>
<feature type="signal peptide" evidence="1">
    <location>
        <begin position="1"/>
        <end position="28"/>
    </location>
</feature>
<keyword evidence="1" id="KW-0732">Signal</keyword>
<dbReference type="Pfam" id="PF18998">
    <property type="entry name" value="Flg_new_2"/>
    <property type="match status" value="1"/>
</dbReference>
<dbReference type="EMBL" id="NFHM01000008">
    <property type="protein sequence ID" value="OUN43583.1"/>
    <property type="molecule type" value="Genomic_DNA"/>
</dbReference>